<accession>A0A7Y9DSC6</accession>
<proteinExistence type="inferred from homology"/>
<evidence type="ECO:0000259" key="8">
    <source>
        <dbReference type="PROSITE" id="PS00624"/>
    </source>
</evidence>
<sequence>MVVSRFDFVIVGGGSAGCVLANRLSADPDVTVLMLEAGRRDHWWDLLVESPAAMTYVVGSRSHDWRMVGEPESGLDDRVIDHPAGRVVGGSSSINGAVYTRGHPTDFDLWAEESGSSTWDWAHCQPYFRRLEKLDDPAADPGRGRTGPLDLQRGPAKGPLFDAFLAAARQAGYQQVRDLNSAPEGFGPFERTTRRGRRVSAAKAYLAPVRRRPNLEVRTGSPVDAVLVEGNRATGVRVRPDDGAAYDVRAGEVILAAGALRTPQILQLSGIGDSAELREVGIEPVHSLPGVGRGLQDHMGLFVQHRCSQPVSMKTMRDKYRWPLYAMQWLAFGTGAVSSTQVEAGGFVRTDPALTRPDVLIDFAPLALNIDPNSHADDHGYQVHMMATWCGFRGSVTLRSSDPGDPPRVQYGYLQSEAERAWWPRALEVVRELFAQDAFSPYDAGESVPGPGVKSEAEVLEWVRRAACSGEHSVGTCRMGADDSTVVDPASLRVHGMDGLRVVDASVMPSITTANTYAPTLMIAEKAADLIAGRTPLPALAQGRTTA</sequence>
<comment type="cofactor">
    <cofactor evidence="1 5">
        <name>FAD</name>
        <dbReference type="ChEBI" id="CHEBI:57692"/>
    </cofactor>
</comment>
<comment type="caution">
    <text evidence="9">The sequence shown here is derived from an EMBL/GenBank/DDBJ whole genome shotgun (WGS) entry which is preliminary data.</text>
</comment>
<dbReference type="GO" id="GO:0019285">
    <property type="term" value="P:glycine betaine biosynthetic process from choline"/>
    <property type="evidence" value="ECO:0007669"/>
    <property type="project" value="TreeGrafter"/>
</dbReference>
<keyword evidence="10" id="KW-1185">Reference proteome</keyword>
<keyword evidence="9" id="KW-0560">Oxidoreductase</keyword>
<dbReference type="Pfam" id="PF00732">
    <property type="entry name" value="GMC_oxred_N"/>
    <property type="match status" value="1"/>
</dbReference>
<feature type="domain" description="Glucose-methanol-choline oxidoreductase N-terminal" evidence="7">
    <location>
        <begin position="85"/>
        <end position="108"/>
    </location>
</feature>
<feature type="binding site" evidence="5">
    <location>
        <position position="223"/>
    </location>
    <ligand>
        <name>FAD</name>
        <dbReference type="ChEBI" id="CHEBI:57692"/>
    </ligand>
</feature>
<organism evidence="9 10">
    <name type="scientific">Actinomycetospora corticicola</name>
    <dbReference type="NCBI Taxonomy" id="663602"/>
    <lineage>
        <taxon>Bacteria</taxon>
        <taxon>Bacillati</taxon>
        <taxon>Actinomycetota</taxon>
        <taxon>Actinomycetes</taxon>
        <taxon>Pseudonocardiales</taxon>
        <taxon>Pseudonocardiaceae</taxon>
        <taxon>Actinomycetospora</taxon>
    </lineage>
</organism>
<protein>
    <submittedName>
        <fullName evidence="9">Choline dehydrogenase</fullName>
        <ecNumber evidence="9">1.1.99.1</ecNumber>
    </submittedName>
</protein>
<dbReference type="SUPFAM" id="SSF54373">
    <property type="entry name" value="FAD-linked reductases, C-terminal domain"/>
    <property type="match status" value="1"/>
</dbReference>
<dbReference type="Gene3D" id="3.30.560.10">
    <property type="entry name" value="Glucose Oxidase, domain 3"/>
    <property type="match status" value="1"/>
</dbReference>
<dbReference type="Pfam" id="PF05199">
    <property type="entry name" value="GMC_oxred_C"/>
    <property type="match status" value="1"/>
</dbReference>
<gene>
    <name evidence="9" type="ORF">BJ983_000632</name>
</gene>
<dbReference type="NCBIfam" id="NF002550">
    <property type="entry name" value="PRK02106.1"/>
    <property type="match status" value="1"/>
</dbReference>
<dbReference type="SUPFAM" id="SSF51905">
    <property type="entry name" value="FAD/NAD(P)-binding domain"/>
    <property type="match status" value="1"/>
</dbReference>
<dbReference type="PANTHER" id="PTHR11552:SF147">
    <property type="entry name" value="CHOLINE DEHYDROGENASE, MITOCHONDRIAL"/>
    <property type="match status" value="1"/>
</dbReference>
<comment type="similarity">
    <text evidence="2 6">Belongs to the GMC oxidoreductase family.</text>
</comment>
<dbReference type="Gene3D" id="3.50.50.60">
    <property type="entry name" value="FAD/NAD(P)-binding domain"/>
    <property type="match status" value="1"/>
</dbReference>
<feature type="domain" description="Glucose-methanol-choline oxidoreductase N-terminal" evidence="8">
    <location>
        <begin position="258"/>
        <end position="272"/>
    </location>
</feature>
<dbReference type="GO" id="GO:0016020">
    <property type="term" value="C:membrane"/>
    <property type="evidence" value="ECO:0007669"/>
    <property type="project" value="TreeGrafter"/>
</dbReference>
<dbReference type="PROSITE" id="PS00624">
    <property type="entry name" value="GMC_OXRED_2"/>
    <property type="match status" value="1"/>
</dbReference>
<keyword evidence="4 5" id="KW-0274">FAD</keyword>
<dbReference type="GO" id="GO:0050660">
    <property type="term" value="F:flavin adenine dinucleotide binding"/>
    <property type="evidence" value="ECO:0007669"/>
    <property type="project" value="InterPro"/>
</dbReference>
<dbReference type="InterPro" id="IPR000172">
    <property type="entry name" value="GMC_OxRdtase_N"/>
</dbReference>
<evidence type="ECO:0000313" key="10">
    <source>
        <dbReference type="Proteomes" id="UP000535890"/>
    </source>
</evidence>
<dbReference type="RefSeq" id="WP_179792470.1">
    <property type="nucleotide sequence ID" value="NZ_BAABHP010000018.1"/>
</dbReference>
<dbReference type="PANTHER" id="PTHR11552">
    <property type="entry name" value="GLUCOSE-METHANOL-CHOLINE GMC OXIDOREDUCTASE"/>
    <property type="match status" value="1"/>
</dbReference>
<dbReference type="EC" id="1.1.99.1" evidence="9"/>
<dbReference type="InterPro" id="IPR012132">
    <property type="entry name" value="GMC_OxRdtase"/>
</dbReference>
<evidence type="ECO:0000256" key="4">
    <source>
        <dbReference type="ARBA" id="ARBA00022827"/>
    </source>
</evidence>
<evidence type="ECO:0000256" key="5">
    <source>
        <dbReference type="PIRSR" id="PIRSR000137-2"/>
    </source>
</evidence>
<dbReference type="GO" id="GO:0008812">
    <property type="term" value="F:choline dehydrogenase activity"/>
    <property type="evidence" value="ECO:0007669"/>
    <property type="project" value="UniProtKB-EC"/>
</dbReference>
<dbReference type="PROSITE" id="PS51257">
    <property type="entry name" value="PROKAR_LIPOPROTEIN"/>
    <property type="match status" value="1"/>
</dbReference>
<evidence type="ECO:0000313" key="9">
    <source>
        <dbReference type="EMBL" id="NYD34530.1"/>
    </source>
</evidence>
<dbReference type="Proteomes" id="UP000535890">
    <property type="component" value="Unassembled WGS sequence"/>
</dbReference>
<name>A0A7Y9DSC6_9PSEU</name>
<dbReference type="InterPro" id="IPR007867">
    <property type="entry name" value="GMC_OxRtase_C"/>
</dbReference>
<reference evidence="9 10" key="1">
    <citation type="submission" date="2020-07" db="EMBL/GenBank/DDBJ databases">
        <title>Sequencing the genomes of 1000 actinobacteria strains.</title>
        <authorList>
            <person name="Klenk H.-P."/>
        </authorList>
    </citation>
    <scope>NUCLEOTIDE SEQUENCE [LARGE SCALE GENOMIC DNA]</scope>
    <source>
        <strain evidence="9 10">DSM 45772</strain>
    </source>
</reference>
<evidence type="ECO:0000256" key="6">
    <source>
        <dbReference type="RuleBase" id="RU003968"/>
    </source>
</evidence>
<dbReference type="EMBL" id="JACCBN010000001">
    <property type="protein sequence ID" value="NYD34530.1"/>
    <property type="molecule type" value="Genomic_DNA"/>
</dbReference>
<feature type="binding site" evidence="5">
    <location>
        <begin position="95"/>
        <end position="98"/>
    </location>
    <ligand>
        <name>FAD</name>
        <dbReference type="ChEBI" id="CHEBI:57692"/>
    </ligand>
</feature>
<dbReference type="PROSITE" id="PS00623">
    <property type="entry name" value="GMC_OXRED_1"/>
    <property type="match status" value="1"/>
</dbReference>
<feature type="binding site" evidence="5">
    <location>
        <position position="87"/>
    </location>
    <ligand>
        <name>FAD</name>
        <dbReference type="ChEBI" id="CHEBI:57692"/>
    </ligand>
</feature>
<evidence type="ECO:0000259" key="7">
    <source>
        <dbReference type="PROSITE" id="PS00623"/>
    </source>
</evidence>
<dbReference type="InterPro" id="IPR036188">
    <property type="entry name" value="FAD/NAD-bd_sf"/>
</dbReference>
<evidence type="ECO:0000256" key="3">
    <source>
        <dbReference type="ARBA" id="ARBA00022630"/>
    </source>
</evidence>
<dbReference type="AlphaFoldDB" id="A0A7Y9DSC6"/>
<keyword evidence="3 6" id="KW-0285">Flavoprotein</keyword>
<evidence type="ECO:0000256" key="2">
    <source>
        <dbReference type="ARBA" id="ARBA00010790"/>
    </source>
</evidence>
<dbReference type="PIRSF" id="PIRSF000137">
    <property type="entry name" value="Alcohol_oxidase"/>
    <property type="match status" value="1"/>
</dbReference>
<evidence type="ECO:0000256" key="1">
    <source>
        <dbReference type="ARBA" id="ARBA00001974"/>
    </source>
</evidence>